<dbReference type="Pfam" id="PF19314">
    <property type="entry name" value="DUF5917"/>
    <property type="match status" value="1"/>
</dbReference>
<dbReference type="InterPro" id="IPR045668">
    <property type="entry name" value="FHIP_KELAA_motif"/>
</dbReference>
<dbReference type="Pfam" id="PF10257">
    <property type="entry name" value="RAI16-like"/>
    <property type="match status" value="1"/>
</dbReference>
<organism evidence="4 5">
    <name type="scientific">Magallana gigas</name>
    <name type="common">Pacific oyster</name>
    <name type="synonym">Crassostrea gigas</name>
    <dbReference type="NCBI Taxonomy" id="29159"/>
    <lineage>
        <taxon>Eukaryota</taxon>
        <taxon>Metazoa</taxon>
        <taxon>Spiralia</taxon>
        <taxon>Lophotrochozoa</taxon>
        <taxon>Mollusca</taxon>
        <taxon>Bivalvia</taxon>
        <taxon>Autobranchia</taxon>
        <taxon>Pteriomorphia</taxon>
        <taxon>Ostreida</taxon>
        <taxon>Ostreoidea</taxon>
        <taxon>Ostreidae</taxon>
        <taxon>Magallana</taxon>
    </lineage>
</organism>
<feature type="domain" description="FHF complex subunit HOOK-interacting protein C-terminal" evidence="3">
    <location>
        <begin position="594"/>
        <end position="686"/>
    </location>
</feature>
<name>A0A8W8IWI9_MAGGI</name>
<dbReference type="Proteomes" id="UP000005408">
    <property type="component" value="Unassembled WGS sequence"/>
</dbReference>
<evidence type="ECO:0000259" key="3">
    <source>
        <dbReference type="Pfam" id="PF19314"/>
    </source>
</evidence>
<proteinExistence type="inferred from homology"/>
<evidence type="ECO:0000256" key="1">
    <source>
        <dbReference type="ARBA" id="ARBA00024336"/>
    </source>
</evidence>
<feature type="region of interest" description="Disordered" evidence="2">
    <location>
        <begin position="189"/>
        <end position="231"/>
    </location>
</feature>
<evidence type="ECO:0000313" key="4">
    <source>
        <dbReference type="EnsemblMetazoa" id="G15875.1:cds"/>
    </source>
</evidence>
<keyword evidence="5" id="KW-1185">Reference proteome</keyword>
<dbReference type="PANTHER" id="PTHR21705:SF12">
    <property type="entry name" value="FHF COMPLEX SUBUNIT HOOK-INTERACTING PROTEIN C-TERMINAL DOMAIN-CONTAINING PROTEIN"/>
    <property type="match status" value="1"/>
</dbReference>
<dbReference type="InterPro" id="IPR045669">
    <property type="entry name" value="FHIP_C"/>
</dbReference>
<dbReference type="InterPro" id="IPR019384">
    <property type="entry name" value="FHIP"/>
</dbReference>
<dbReference type="PANTHER" id="PTHR21705">
    <property type="entry name" value="RAI16 PROTEIN-RELATED"/>
    <property type="match status" value="1"/>
</dbReference>
<reference evidence="4" key="1">
    <citation type="submission" date="2022-08" db="UniProtKB">
        <authorList>
            <consortium name="EnsemblMetazoa"/>
        </authorList>
    </citation>
    <scope>IDENTIFICATION</scope>
    <source>
        <strain evidence="4">05x7-T-G4-1.051#20</strain>
    </source>
</reference>
<protein>
    <recommendedName>
        <fullName evidence="3">FHF complex subunit HOOK-interacting protein C-terminal domain-containing protein</fullName>
    </recommendedName>
</protein>
<evidence type="ECO:0000313" key="5">
    <source>
        <dbReference type="Proteomes" id="UP000005408"/>
    </source>
</evidence>
<sequence>MFSKFSNILHNAVEALAPQLSLKEEFVHHWKSVTAFFMDNKGQKLPIDQTQIPEHLEQMVVLLKEEELNAELDSTGPCMEYLLQHKLLDTLYSLGRTDHPPGMKQIVLQFFTKLLSRLKQPILAHVSVHRAVNRLVKACGEVQAAPTESEEIQFLCTVCSLIKSTPYLVNFFIEVPKLNSDARITSLTKDAPRPETGAGHMTQSADIPANSPDTCTTHSTSPNTANGPCSTGRNFSPMNSLLSLSHSADSRVAVKACEGLMLCSSLPEETAALCIIHDTRFCTEMTQRLIEAYLKLPAFISPADLENAEAKWGLDVITESEDHKTFLGKRHLVSFLSWLDYCDQLISIANPMVAKSLAKSIRELFLNVIMEPSVLQASEAGATLATAYLNRCLRTVCSPELLSEFCFFILGHERLPEQIGETTPEIRHRLIERCNHLSEELSLVTLKLFDTLLQKDDEHIMHNLVLRNLLGRNYYKVTPVVSEEVNSAQDKEDNSKTPNDTSQGKEDNIKQDSKEKPSLNRSSSRTEVHKIVNCFLALLPEQLKSSYQTADSGYDMYLRDAHKQFRHICEMTDPWSWPKEPVVIKRFVVDDFYEGAFLRMLLDKMSHLLEQSYPVNLQLTSVVARLALLPHPNLTEYLLDPFLPVTDGTRTLFAVFQKLSSEIRNKLHAQSDLSQQLVNVRRQLMGTSTNLHRKNPYRKTTRYQISLRPRPKFCQGYEDQNQLEAIIVMEEFCKELSAIAFVKHHSEVNRPS</sequence>
<evidence type="ECO:0000256" key="2">
    <source>
        <dbReference type="SAM" id="MobiDB-lite"/>
    </source>
</evidence>
<comment type="similarity">
    <text evidence="1">Belongs to the FHIP family.</text>
</comment>
<feature type="region of interest" description="Disordered" evidence="2">
    <location>
        <begin position="485"/>
        <end position="524"/>
    </location>
</feature>
<dbReference type="EnsemblMetazoa" id="G15875.1">
    <property type="protein sequence ID" value="G15875.1:cds"/>
    <property type="gene ID" value="G15875"/>
</dbReference>
<dbReference type="Pfam" id="PF19311">
    <property type="entry name" value="KELAA"/>
    <property type="match status" value="1"/>
</dbReference>
<feature type="compositionally biased region" description="Basic and acidic residues" evidence="2">
    <location>
        <begin position="503"/>
        <end position="524"/>
    </location>
</feature>
<feature type="compositionally biased region" description="Polar residues" evidence="2">
    <location>
        <begin position="201"/>
        <end position="231"/>
    </location>
</feature>
<dbReference type="AlphaFoldDB" id="A0A8W8IWI9"/>
<accession>A0A8W8IWI9</accession>